<dbReference type="EMBL" id="JANBVB010000784">
    <property type="protein sequence ID" value="KAJ2892219.1"/>
    <property type="molecule type" value="Genomic_DNA"/>
</dbReference>
<accession>A0ACC1M2L6</accession>
<protein>
    <submittedName>
        <fullName evidence="1">SPT3 Dosage dependent suppressor of Ty-induced promoter mutations-like protein</fullName>
    </submittedName>
</protein>
<feature type="non-terminal residue" evidence="1">
    <location>
        <position position="1"/>
    </location>
</feature>
<proteinExistence type="predicted"/>
<reference evidence="1" key="1">
    <citation type="submission" date="2022-07" db="EMBL/GenBank/DDBJ databases">
        <title>Phylogenomic reconstructions and comparative analyses of Kickxellomycotina fungi.</title>
        <authorList>
            <person name="Reynolds N.K."/>
            <person name="Stajich J.E."/>
            <person name="Barry K."/>
            <person name="Grigoriev I.V."/>
            <person name="Crous P."/>
            <person name="Smith M.E."/>
        </authorList>
    </citation>
    <scope>NUCLEOTIDE SEQUENCE</scope>
    <source>
        <strain evidence="1">CBS 190363</strain>
    </source>
</reference>
<evidence type="ECO:0000313" key="1">
    <source>
        <dbReference type="EMBL" id="KAJ2892219.1"/>
    </source>
</evidence>
<gene>
    <name evidence="1" type="primary">SPT23</name>
    <name evidence="1" type="ORF">IWW38_003304</name>
</gene>
<dbReference type="Proteomes" id="UP001139981">
    <property type="component" value="Unassembled WGS sequence"/>
</dbReference>
<keyword evidence="2" id="KW-1185">Reference proteome</keyword>
<evidence type="ECO:0000313" key="2">
    <source>
        <dbReference type="Proteomes" id="UP001139981"/>
    </source>
</evidence>
<name>A0ACC1M2L6_9FUNG</name>
<comment type="caution">
    <text evidence="1">The sequence shown here is derived from an EMBL/GenBank/DDBJ whole genome shotgun (WGS) entry which is preliminary data.</text>
</comment>
<sequence>YKRGLRRKDAARLRSGAASLCTTPAQSRAGSPVLMMGDSPLSGERMTGSMEVDWDEERIALEKKRILIFNCNDVLDFSKGEVMLPTRITCYCRHHNEKDGFCICLSLRDWQGNVLASHISPPILITDDHKSTKFKTDRRTTRTKPDYERQLLQGDGSAAYANHALMAGMASPLGNHPSHLHLVDGSVAGFKGGRQAMSARNSPTLRPYAHHHHHALLDTYSQFASLAGTPNLGNTPLGSPMLSAAAAAVAAAAHMNGNSGFDTPPLYLPQAAAPSSVSASLSGGGNTTGSSGGGSGGYSSSSYGNHHHYSLPNSATGLGPTSALSGPPMSASSALQLGPASFAGYPSSSSSQQHHPGTLPLSASAAAAVAAMSSGNNLLFGNANGFAQPHQQMAAPSLITQQHAMIQVSQLLPAQGPVAGGTSVLISGRGFHSNIAVYFGSVQAGRVQVMSASNIACVLPPTKAAGPVALRIHDLNTMDVVDGSGDGQPLLFTYVEDTDHTMLELSLLATGLRQSPSSQQQQHQSIVSPNGSPVIGGGFSSTGGSPLQQNTTSVSPSSASSAVMLQDPAVVSILRQLRGASENRNLVEIESGLVNLFATLLGKGMVDESRLSMRHEGTGRSLLHFAALLGMLNLMSFLAGRSNSGVSLDDVDHNGMTAMHFASMYGRSDIVDMLLGAGASYKVRSAMGMTAGEVASKLGHVQIQMLIEEREGYLNFIRDDNPPAPQQQSQQQL</sequence>
<organism evidence="1 2">
    <name type="scientific">Coemansia aciculifera</name>
    <dbReference type="NCBI Taxonomy" id="417176"/>
    <lineage>
        <taxon>Eukaryota</taxon>
        <taxon>Fungi</taxon>
        <taxon>Fungi incertae sedis</taxon>
        <taxon>Zoopagomycota</taxon>
        <taxon>Kickxellomycotina</taxon>
        <taxon>Kickxellomycetes</taxon>
        <taxon>Kickxellales</taxon>
        <taxon>Kickxellaceae</taxon>
        <taxon>Coemansia</taxon>
    </lineage>
</organism>